<evidence type="ECO:0000313" key="1">
    <source>
        <dbReference type="EMBL" id="PTQ56140.1"/>
    </source>
</evidence>
<gene>
    <name evidence="1" type="ORF">BSOLF_0789</name>
</gene>
<dbReference type="EMBL" id="PEBX01000043">
    <property type="protein sequence ID" value="PTQ56140.1"/>
    <property type="molecule type" value="Genomic_DNA"/>
</dbReference>
<accession>A0A2R6Y0F8</accession>
<organism evidence="1 2">
    <name type="scientific">Candidatus Carbonibacillus altaicus</name>
    <dbReference type="NCBI Taxonomy" id="2163959"/>
    <lineage>
        <taxon>Bacteria</taxon>
        <taxon>Bacillati</taxon>
        <taxon>Bacillota</taxon>
        <taxon>Bacilli</taxon>
        <taxon>Bacillales</taxon>
        <taxon>Candidatus Carbonibacillus</taxon>
    </lineage>
</organism>
<dbReference type="Proteomes" id="UP000244338">
    <property type="component" value="Unassembled WGS sequence"/>
</dbReference>
<name>A0A2R6Y0F8_9BACL</name>
<proteinExistence type="predicted"/>
<protein>
    <submittedName>
        <fullName evidence="1">Uncharacterized protein</fullName>
    </submittedName>
</protein>
<comment type="caution">
    <text evidence="1">The sequence shown here is derived from an EMBL/GenBank/DDBJ whole genome shotgun (WGS) entry which is preliminary data.</text>
</comment>
<reference evidence="2" key="1">
    <citation type="journal article" date="2018" name="Sci. Rep.">
        <title>Lignite coal burning seam in the remote Altai Mountains harbors a hydrogen-driven thermophilic microbial community.</title>
        <authorList>
            <person name="Kadnikov V.V."/>
            <person name="Mardanov A.V."/>
            <person name="Ivasenko D.A."/>
            <person name="Antsiferov D.V."/>
            <person name="Beletsky A.V."/>
            <person name="Karnachuk O.V."/>
            <person name="Ravin N.V."/>
        </authorList>
    </citation>
    <scope>NUCLEOTIDE SEQUENCE [LARGE SCALE GENOMIC DNA]</scope>
</reference>
<dbReference type="AlphaFoldDB" id="A0A2R6Y0F8"/>
<sequence>MQDVWWPWRIGGSDLIETLSGRNRFCLKNLLEHSTFRYDVFFSIPKQS</sequence>
<evidence type="ECO:0000313" key="2">
    <source>
        <dbReference type="Proteomes" id="UP000244338"/>
    </source>
</evidence>